<name>A0A1W0WFA7_HYPEX</name>
<dbReference type="Pfam" id="PF13246">
    <property type="entry name" value="Cation_ATPase"/>
    <property type="match status" value="1"/>
</dbReference>
<dbReference type="Pfam" id="PF12409">
    <property type="entry name" value="P5-ATPase"/>
    <property type="match status" value="1"/>
</dbReference>
<evidence type="ECO:0000256" key="13">
    <source>
        <dbReference type="RuleBase" id="RU362082"/>
    </source>
</evidence>
<proteinExistence type="inferred from homology"/>
<evidence type="ECO:0000256" key="7">
    <source>
        <dbReference type="ARBA" id="ARBA00022840"/>
    </source>
</evidence>
<keyword evidence="10 13" id="KW-1133">Transmembrane helix</keyword>
<feature type="domain" description="P5B-type ATPase N-terminal" evidence="16">
    <location>
        <begin position="125"/>
        <end position="200"/>
    </location>
</feature>
<dbReference type="OrthoDB" id="48943at2759"/>
<evidence type="ECO:0000256" key="10">
    <source>
        <dbReference type="ARBA" id="ARBA00022989"/>
    </source>
</evidence>
<feature type="transmembrane region" description="Helical" evidence="13">
    <location>
        <begin position="355"/>
        <end position="375"/>
    </location>
</feature>
<keyword evidence="18" id="KW-1185">Reference proteome</keyword>
<keyword evidence="6 13" id="KW-0547">Nucleotide-binding</keyword>
<keyword evidence="7 13" id="KW-0067">ATP-binding</keyword>
<keyword evidence="4 13" id="KW-0812">Transmembrane</keyword>
<evidence type="ECO:0000256" key="11">
    <source>
        <dbReference type="ARBA" id="ARBA00023136"/>
    </source>
</evidence>
<dbReference type="InterPro" id="IPR059000">
    <property type="entry name" value="ATPase_P-type_domA"/>
</dbReference>
<dbReference type="NCBIfam" id="TIGR01494">
    <property type="entry name" value="ATPase_P-type"/>
    <property type="match status" value="2"/>
</dbReference>
<dbReference type="InterPro" id="IPR023299">
    <property type="entry name" value="ATPase_P-typ_cyto_dom_N"/>
</dbReference>
<dbReference type="SUPFAM" id="SSF81665">
    <property type="entry name" value="Calcium ATPase, transmembrane domain M"/>
    <property type="match status" value="1"/>
</dbReference>
<evidence type="ECO:0000256" key="1">
    <source>
        <dbReference type="ARBA" id="ARBA00004141"/>
    </source>
</evidence>
<dbReference type="SFLD" id="SFLDF00027">
    <property type="entry name" value="p-type_atpase"/>
    <property type="match status" value="1"/>
</dbReference>
<dbReference type="PRINTS" id="PR00119">
    <property type="entry name" value="CATATPASE"/>
</dbReference>
<dbReference type="SFLD" id="SFLDS00003">
    <property type="entry name" value="Haloacid_Dehalogenase"/>
    <property type="match status" value="1"/>
</dbReference>
<dbReference type="GO" id="GO:0015203">
    <property type="term" value="F:polyamine transmembrane transporter activity"/>
    <property type="evidence" value="ECO:0007669"/>
    <property type="project" value="TreeGrafter"/>
</dbReference>
<keyword evidence="5 13" id="KW-0479">Metal-binding</keyword>
<feature type="transmembrane region" description="Helical" evidence="13">
    <location>
        <begin position="1127"/>
        <end position="1149"/>
    </location>
</feature>
<dbReference type="GO" id="GO:0046872">
    <property type="term" value="F:metal ion binding"/>
    <property type="evidence" value="ECO:0007669"/>
    <property type="project" value="UniProtKB-UniRule"/>
</dbReference>
<dbReference type="Proteomes" id="UP000192578">
    <property type="component" value="Unassembled WGS sequence"/>
</dbReference>
<dbReference type="Gene3D" id="3.40.50.1000">
    <property type="entry name" value="HAD superfamily/HAD-like"/>
    <property type="match status" value="1"/>
</dbReference>
<comment type="catalytic activity">
    <reaction evidence="12 13">
        <text>ATP + H2O = ADP + phosphate + H(+)</text>
        <dbReference type="Rhea" id="RHEA:13065"/>
        <dbReference type="ChEBI" id="CHEBI:15377"/>
        <dbReference type="ChEBI" id="CHEBI:15378"/>
        <dbReference type="ChEBI" id="CHEBI:30616"/>
        <dbReference type="ChEBI" id="CHEBI:43474"/>
        <dbReference type="ChEBI" id="CHEBI:456216"/>
    </reaction>
</comment>
<dbReference type="PROSITE" id="PS00154">
    <property type="entry name" value="ATPASE_E1_E2"/>
    <property type="match status" value="1"/>
</dbReference>
<dbReference type="InterPro" id="IPR004014">
    <property type="entry name" value="ATPase_P-typ_cation-transptr_N"/>
</dbReference>
<keyword evidence="8 13" id="KW-0460">Magnesium</keyword>
<dbReference type="SFLD" id="SFLDG00002">
    <property type="entry name" value="C1.7:_P-type_atpase_like"/>
    <property type="match status" value="1"/>
</dbReference>
<evidence type="ECO:0000259" key="16">
    <source>
        <dbReference type="Pfam" id="PF12409"/>
    </source>
</evidence>
<dbReference type="InterPro" id="IPR001757">
    <property type="entry name" value="P_typ_ATPase"/>
</dbReference>
<evidence type="ECO:0000256" key="9">
    <source>
        <dbReference type="ARBA" id="ARBA00022967"/>
    </source>
</evidence>
<dbReference type="GO" id="GO:0016887">
    <property type="term" value="F:ATP hydrolysis activity"/>
    <property type="evidence" value="ECO:0007669"/>
    <property type="project" value="InterPro"/>
</dbReference>
<dbReference type="InterPro" id="IPR006544">
    <property type="entry name" value="P-type_TPase_V"/>
</dbReference>
<evidence type="ECO:0000256" key="2">
    <source>
        <dbReference type="ARBA" id="ARBA00006000"/>
    </source>
</evidence>
<feature type="domain" description="P-type ATPase A" evidence="14">
    <location>
        <begin position="393"/>
        <end position="514"/>
    </location>
</feature>
<evidence type="ECO:0000256" key="5">
    <source>
        <dbReference type="ARBA" id="ARBA00022723"/>
    </source>
</evidence>
<accession>A0A1W0WFA7</accession>
<evidence type="ECO:0000256" key="4">
    <source>
        <dbReference type="ARBA" id="ARBA00022692"/>
    </source>
</evidence>
<dbReference type="NCBIfam" id="TIGR01657">
    <property type="entry name" value="P-ATPase-V"/>
    <property type="match status" value="1"/>
</dbReference>
<evidence type="ECO:0000313" key="17">
    <source>
        <dbReference type="EMBL" id="OQV13862.1"/>
    </source>
</evidence>
<dbReference type="GO" id="GO:0019829">
    <property type="term" value="F:ATPase-coupled monoatomic cation transmembrane transporter activity"/>
    <property type="evidence" value="ECO:0007669"/>
    <property type="project" value="UniProtKB-UniRule"/>
</dbReference>
<protein>
    <recommendedName>
        <fullName evidence="13">Cation-transporting ATPase</fullName>
        <ecNumber evidence="13">7.2.2.-</ecNumber>
    </recommendedName>
</protein>
<feature type="transmembrane region" description="Helical" evidence="13">
    <location>
        <begin position="1207"/>
        <end position="1228"/>
    </location>
</feature>
<dbReference type="Gene3D" id="3.40.1110.10">
    <property type="entry name" value="Calcium-transporting ATPase, cytoplasmic domain N"/>
    <property type="match status" value="1"/>
</dbReference>
<feature type="transmembrane region" description="Helical" evidence="13">
    <location>
        <begin position="1248"/>
        <end position="1273"/>
    </location>
</feature>
<dbReference type="Gene3D" id="2.70.150.10">
    <property type="entry name" value="Calcium-transporting ATPase, cytoplasmic transduction domain A"/>
    <property type="match status" value="1"/>
</dbReference>
<evidence type="ECO:0000256" key="3">
    <source>
        <dbReference type="ARBA" id="ARBA00022553"/>
    </source>
</evidence>
<dbReference type="InterPro" id="IPR047819">
    <property type="entry name" value="P5A-ATPase_N"/>
</dbReference>
<dbReference type="SUPFAM" id="SSF56784">
    <property type="entry name" value="HAD-like"/>
    <property type="match status" value="1"/>
</dbReference>
<feature type="domain" description="Cation-transporting P-type ATPase N-terminal" evidence="15">
    <location>
        <begin position="295"/>
        <end position="350"/>
    </location>
</feature>
<evidence type="ECO:0000256" key="6">
    <source>
        <dbReference type="ARBA" id="ARBA00022741"/>
    </source>
</evidence>
<feature type="transmembrane region" description="Helical" evidence="13">
    <location>
        <begin position="1059"/>
        <end position="1077"/>
    </location>
</feature>
<evidence type="ECO:0000256" key="12">
    <source>
        <dbReference type="ARBA" id="ARBA00049360"/>
    </source>
</evidence>
<dbReference type="InterPro" id="IPR018303">
    <property type="entry name" value="ATPase_P-typ_P_site"/>
</dbReference>
<dbReference type="GO" id="GO:0006874">
    <property type="term" value="P:intracellular calcium ion homeostasis"/>
    <property type="evidence" value="ECO:0007669"/>
    <property type="project" value="TreeGrafter"/>
</dbReference>
<keyword evidence="9 13" id="KW-1278">Translocase</keyword>
<dbReference type="InterPro" id="IPR044492">
    <property type="entry name" value="P_typ_ATPase_HD_dom"/>
</dbReference>
<dbReference type="InterPro" id="IPR008250">
    <property type="entry name" value="ATPase_P-typ_transduc_dom_A_sf"/>
</dbReference>
<feature type="transmembrane region" description="Helical" evidence="13">
    <location>
        <begin position="1089"/>
        <end position="1106"/>
    </location>
</feature>
<dbReference type="Pfam" id="PF00122">
    <property type="entry name" value="E1-E2_ATPase"/>
    <property type="match status" value="1"/>
</dbReference>
<gene>
    <name evidence="17" type="ORF">BV898_11969</name>
</gene>
<dbReference type="PANTHER" id="PTHR45630">
    <property type="entry name" value="CATION-TRANSPORTING ATPASE-RELATED"/>
    <property type="match status" value="1"/>
</dbReference>
<dbReference type="PANTHER" id="PTHR45630:SF8">
    <property type="entry name" value="CATION-TRANSPORTING ATPASE"/>
    <property type="match status" value="1"/>
</dbReference>
<organism evidence="17 18">
    <name type="scientific">Hypsibius exemplaris</name>
    <name type="common">Freshwater tardigrade</name>
    <dbReference type="NCBI Taxonomy" id="2072580"/>
    <lineage>
        <taxon>Eukaryota</taxon>
        <taxon>Metazoa</taxon>
        <taxon>Ecdysozoa</taxon>
        <taxon>Tardigrada</taxon>
        <taxon>Eutardigrada</taxon>
        <taxon>Parachela</taxon>
        <taxon>Hypsibioidea</taxon>
        <taxon>Hypsibiidae</taxon>
        <taxon>Hypsibius</taxon>
    </lineage>
</organism>
<dbReference type="Pfam" id="PF00690">
    <property type="entry name" value="Cation_ATPase_N"/>
    <property type="match status" value="1"/>
</dbReference>
<comment type="caution">
    <text evidence="17">The sequence shown here is derived from an EMBL/GenBank/DDBJ whole genome shotgun (WGS) entry which is preliminary data.</text>
</comment>
<feature type="transmembrane region" description="Helical" evidence="13">
    <location>
        <begin position="557"/>
        <end position="586"/>
    </location>
</feature>
<dbReference type="FunFam" id="3.40.50.1000:FF:000045">
    <property type="entry name" value="Cation-transporting ATPase"/>
    <property type="match status" value="1"/>
</dbReference>
<feature type="transmembrane region" description="Helical" evidence="13">
    <location>
        <begin position="528"/>
        <end position="551"/>
    </location>
</feature>
<dbReference type="InterPro" id="IPR023214">
    <property type="entry name" value="HAD_sf"/>
</dbReference>
<dbReference type="FunFam" id="1.20.1110.10:FF:000023">
    <property type="entry name" value="Cation-transporting ATPase"/>
    <property type="match status" value="1"/>
</dbReference>
<dbReference type="InterPro" id="IPR036412">
    <property type="entry name" value="HAD-like_sf"/>
</dbReference>
<evidence type="ECO:0000259" key="15">
    <source>
        <dbReference type="Pfam" id="PF00690"/>
    </source>
</evidence>
<feature type="transmembrane region" description="Helical" evidence="13">
    <location>
        <begin position="1176"/>
        <end position="1195"/>
    </location>
</feature>
<evidence type="ECO:0000259" key="14">
    <source>
        <dbReference type="Pfam" id="PF00122"/>
    </source>
</evidence>
<keyword evidence="11 13" id="KW-0472">Membrane</keyword>
<comment type="subcellular location">
    <subcellularLocation>
        <location evidence="1 13">Membrane</location>
        <topology evidence="1 13">Multi-pass membrane protein</topology>
    </subcellularLocation>
</comment>
<dbReference type="InterPro" id="IPR023298">
    <property type="entry name" value="ATPase_P-typ_TM_dom_sf"/>
</dbReference>
<keyword evidence="3" id="KW-0597">Phosphoprotein</keyword>
<dbReference type="GO" id="GO:0005524">
    <property type="term" value="F:ATP binding"/>
    <property type="evidence" value="ECO:0007669"/>
    <property type="project" value="UniProtKB-UniRule"/>
</dbReference>
<reference evidence="18" key="1">
    <citation type="submission" date="2017-01" db="EMBL/GenBank/DDBJ databases">
        <title>Comparative genomics of anhydrobiosis in the tardigrade Hypsibius dujardini.</title>
        <authorList>
            <person name="Yoshida Y."/>
            <person name="Koutsovoulos G."/>
            <person name="Laetsch D."/>
            <person name="Stevens L."/>
            <person name="Kumar S."/>
            <person name="Horikawa D."/>
            <person name="Ishino K."/>
            <person name="Komine S."/>
            <person name="Tomita M."/>
            <person name="Blaxter M."/>
            <person name="Arakawa K."/>
        </authorList>
    </citation>
    <scope>NUCLEOTIDE SEQUENCE [LARGE SCALE GENOMIC DNA]</scope>
    <source>
        <strain evidence="18">Z151</strain>
    </source>
</reference>
<dbReference type="EC" id="7.2.2.-" evidence="13"/>
<evidence type="ECO:0000313" key="18">
    <source>
        <dbReference type="Proteomes" id="UP000192578"/>
    </source>
</evidence>
<comment type="similarity">
    <text evidence="2 13">Belongs to the cation transport ATPase (P-type) (TC 3.A.3) family. Type V subfamily.</text>
</comment>
<dbReference type="GO" id="GO:0016020">
    <property type="term" value="C:membrane"/>
    <property type="evidence" value="ECO:0007669"/>
    <property type="project" value="UniProtKB-SubCell"/>
</dbReference>
<evidence type="ECO:0000256" key="8">
    <source>
        <dbReference type="ARBA" id="ARBA00022842"/>
    </source>
</evidence>
<dbReference type="Gene3D" id="1.20.1110.10">
    <property type="entry name" value="Calcium-transporting ATPase, transmembrane domain"/>
    <property type="match status" value="1"/>
</dbReference>
<dbReference type="EMBL" id="MTYJ01000115">
    <property type="protein sequence ID" value="OQV13862.1"/>
    <property type="molecule type" value="Genomic_DNA"/>
</dbReference>
<sequence length="1341" mass="149288">MSIREMVVQTVSPAQCLAASVDLTEKGENRKASQLMEMIPETKLRTRMEDDPKRNWPDTDVESCFDEFWSSLIKRRSVKIMKMRSLTRAMCCGIRKEAQKNGPDECNLILMSLRHISDMATPEDVWGYKAQFWKSVCFTLLELSHWDWDIVVLSWCPIWITAIKKTPCEVQEAESVLLKDSHGNYFSHSVKQKVLTRKPKLISRDVAEFGLLTSDPPDDARHAAKSLGLELLGKAALEAHLTAAPASGGGGGSPQPNKICTVRWFTHSLLHYAWHHRDEKFQRLSGLPVGISCGDLHSRRGGVSDEERQQKLTLFGPNIIDVEVKPVLRLLVEEILNPFYCFQVFCIILWSLDDYYIYASCVLVVSLFGICLSLYETRKQRLRLRQMVLKSTTSEKFQVLLDNGEFAERSPDSLVPGDVIVIPKHGCLMPCDAALIEGNCIVNEGVLTGESAPVTKVPLNGQDAEIFSGEEHKRHILFHGTTVIQTRFYEGARVLAVVCQTGFYTVKGDLVRSILFPKPIGFKFYRDALRLVGVMAVIAALGMAYSTYIYWKHGEGIGLMILRALDLITIVVPPALPAALTVGIVYSQRRLKKVGIFCISPSRINVCGKIKLVCFDKTGTLTEEGLDLMGVIPAVDGDLGPMVANLADLERQDPLLVGMASCHSLTMIDGKLNGDPLDLKLFEATDWVFCEPRQDDGDSGAFDSLIPTTVFPKKRVEMNLRDGFEKEEGSDGHVGIVKQFPFSSGLQRMAVVTRAPDDNCFTAFVKGSPEKIVSLSRPDSVPLNFHKTLHFYAHQGFRVIAMGYRKLDPKLAFHQMARLKREAVESELTFIGLLIMRNNLKPESAQVIGDLIASDIKTVMVTGDNMLTAISVGHDCGMIPKGDEVVIVDVLPPDERTSSLAHILWRSNDLASSSSDVSLAESDGSSSTPSRAISANEYLITMDRPKYHFAMTGRSFSVLLQHFPELVPKIMVRGTIFARFSPEQKTQLVEKYIDLEYITGMVGDGANDCGALKAAHAGISLSEAEASVASPFTSSRNTIECVPTVIKEGRCALVTSFGIFKYMALYSMVQFVAVLILYEKRTILADMHFLYLDMVITTIVAVLMGYTKPYDRLVSHRPHGSLMAPSMIVSIFSQMIIVVGFQTMAIHFLQHQSWYSPISLYDGPEDEREKVVNWEATLLFLVAAFQDLILAFVFSKGPPYRKRIYTNVLFLAAIVVLAFLTGTLLLYSPGKWLEDLMKVVHNPEDSHLSFRLAILGLMAANLFAAVAVEELIVDRVWFKRVLKTIRRKKHSKSAFKMVRRQLDKEIQFPPVGRTTYAKDADDAASSVVAVDAKGGPDSTNL</sequence>
<dbReference type="SUPFAM" id="SSF81653">
    <property type="entry name" value="Calcium ATPase, transduction domain A"/>
    <property type="match status" value="1"/>
</dbReference>
<dbReference type="GO" id="GO:0140358">
    <property type="term" value="F:P-type transmembrane transporter activity"/>
    <property type="evidence" value="ECO:0007669"/>
    <property type="project" value="InterPro"/>
</dbReference>